<dbReference type="Pfam" id="PF18718">
    <property type="entry name" value="CxC5"/>
    <property type="match status" value="1"/>
</dbReference>
<evidence type="ECO:0000313" key="4">
    <source>
        <dbReference type="Proteomes" id="UP000284706"/>
    </source>
</evidence>
<name>A0A409X9U5_9AGAR</name>
<dbReference type="Pfam" id="PF18721">
    <property type="entry name" value="CxC6"/>
    <property type="match status" value="1"/>
</dbReference>
<dbReference type="InParanoid" id="A0A409X9U5"/>
<keyword evidence="4" id="KW-1185">Reference proteome</keyword>
<dbReference type="STRING" id="231916.A0A409X9U5"/>
<reference evidence="3 4" key="1">
    <citation type="journal article" date="2018" name="Evol. Lett.">
        <title>Horizontal gene cluster transfer increased hallucinogenic mushroom diversity.</title>
        <authorList>
            <person name="Reynolds H.T."/>
            <person name="Vijayakumar V."/>
            <person name="Gluck-Thaler E."/>
            <person name="Korotkin H.B."/>
            <person name="Matheny P.B."/>
            <person name="Slot J.C."/>
        </authorList>
    </citation>
    <scope>NUCLEOTIDE SEQUENCE [LARGE SCALE GENOMIC DNA]</scope>
    <source>
        <strain evidence="3 4">SRW20</strain>
    </source>
</reference>
<dbReference type="InterPro" id="IPR041539">
    <property type="entry name" value="CxC5"/>
</dbReference>
<dbReference type="AlphaFoldDB" id="A0A409X9U5"/>
<accession>A0A409X9U5</accession>
<dbReference type="Proteomes" id="UP000284706">
    <property type="component" value="Unassembled WGS sequence"/>
</dbReference>
<organism evidence="3 4">
    <name type="scientific">Gymnopilus dilepis</name>
    <dbReference type="NCBI Taxonomy" id="231916"/>
    <lineage>
        <taxon>Eukaryota</taxon>
        <taxon>Fungi</taxon>
        <taxon>Dikarya</taxon>
        <taxon>Basidiomycota</taxon>
        <taxon>Agaricomycotina</taxon>
        <taxon>Agaricomycetes</taxon>
        <taxon>Agaricomycetidae</taxon>
        <taxon>Agaricales</taxon>
        <taxon>Agaricineae</taxon>
        <taxon>Hymenogastraceae</taxon>
        <taxon>Gymnopilus</taxon>
    </lineage>
</organism>
<protein>
    <recommendedName>
        <fullName evidence="5">CxC6 like cysteine cluster associated with KDZ domain-containing protein</fullName>
    </recommendedName>
</protein>
<evidence type="ECO:0000313" key="3">
    <source>
        <dbReference type="EMBL" id="PPQ87549.1"/>
    </source>
</evidence>
<proteinExistence type="predicted"/>
<sequence>MQKDVSLPPKHLPPSSLRLFASLLQVTPATISSLWNLLRFEVWSSPKASTAASEAEVKAYNKVALDLGTCEFLSHSFRSLSDILRPSLLTSYPPTRVCMSKDCTAHRASDTTRTLTDPRMHKARLFTLREGALPIYTTSLYCRACHRRYHHSYSVQNVNSVREYYGGVPDIILMSKTQEVLSLTNCSRKYSRSIGPTYCPKPTSTGNPPCNFFKPTSLTGSFSTASYSTMQSSDPPGSLTTMRSQKDRLQPVLQARNARMEGFGQEEYTHACDLCYIVFLDDEGNLVKIQAAACNGHTTGHPCCAVHDCKEPLLTLRQRFCATHTYLNNICAVTDCQLPIESRHLTCGCPDHRVLENAYFQQGKALSRLRKHLNNTPGHSQGKDSV</sequence>
<dbReference type="OrthoDB" id="3055037at2759"/>
<feature type="domain" description="CxC6 like cysteine cluster associated with KDZ" evidence="2">
    <location>
        <begin position="294"/>
        <end position="357"/>
    </location>
</feature>
<feature type="non-terminal residue" evidence="3">
    <location>
        <position position="386"/>
    </location>
</feature>
<evidence type="ECO:0000259" key="1">
    <source>
        <dbReference type="Pfam" id="PF18718"/>
    </source>
</evidence>
<evidence type="ECO:0000259" key="2">
    <source>
        <dbReference type="Pfam" id="PF18721"/>
    </source>
</evidence>
<comment type="caution">
    <text evidence="3">The sequence shown here is derived from an EMBL/GenBank/DDBJ whole genome shotgun (WGS) entry which is preliminary data.</text>
</comment>
<evidence type="ECO:0008006" key="5">
    <source>
        <dbReference type="Google" id="ProtNLM"/>
    </source>
</evidence>
<dbReference type="InterPro" id="IPR040898">
    <property type="entry name" value="CxC6"/>
</dbReference>
<dbReference type="EMBL" id="NHYE01003830">
    <property type="protein sequence ID" value="PPQ87549.1"/>
    <property type="molecule type" value="Genomic_DNA"/>
</dbReference>
<feature type="domain" description="CxC5 like cysteine cluster associated with KDZ" evidence="1">
    <location>
        <begin position="90"/>
        <end position="178"/>
    </location>
</feature>
<gene>
    <name evidence="3" type="ORF">CVT26_010640</name>
</gene>